<dbReference type="GeneID" id="63750131"/>
<dbReference type="EMBL" id="KV878210">
    <property type="protein sequence ID" value="OJJ39130.1"/>
    <property type="molecule type" value="Genomic_DNA"/>
</dbReference>
<organism evidence="1 2">
    <name type="scientific">Aspergillus wentii DTO 134E9</name>
    <dbReference type="NCBI Taxonomy" id="1073089"/>
    <lineage>
        <taxon>Eukaryota</taxon>
        <taxon>Fungi</taxon>
        <taxon>Dikarya</taxon>
        <taxon>Ascomycota</taxon>
        <taxon>Pezizomycotina</taxon>
        <taxon>Eurotiomycetes</taxon>
        <taxon>Eurotiomycetidae</taxon>
        <taxon>Eurotiales</taxon>
        <taxon>Aspergillaceae</taxon>
        <taxon>Aspergillus</taxon>
        <taxon>Aspergillus subgen. Cremei</taxon>
    </lineage>
</organism>
<sequence length="79" mass="8966">MIIIILEQMTFLSQLNHPVAVTKARLCDPFWALLGLPFEPLTGSRVKYGMPLVSVYRVFPPQPFRHFRLAGVAVFLPPD</sequence>
<keyword evidence="2" id="KW-1185">Reference proteome</keyword>
<reference evidence="2" key="1">
    <citation type="journal article" date="2017" name="Genome Biol.">
        <title>Comparative genomics reveals high biological diversity and specific adaptations in the industrially and medically important fungal genus Aspergillus.</title>
        <authorList>
            <person name="de Vries R.P."/>
            <person name="Riley R."/>
            <person name="Wiebenga A."/>
            <person name="Aguilar-Osorio G."/>
            <person name="Amillis S."/>
            <person name="Uchima C.A."/>
            <person name="Anderluh G."/>
            <person name="Asadollahi M."/>
            <person name="Askin M."/>
            <person name="Barry K."/>
            <person name="Battaglia E."/>
            <person name="Bayram O."/>
            <person name="Benocci T."/>
            <person name="Braus-Stromeyer S.A."/>
            <person name="Caldana C."/>
            <person name="Canovas D."/>
            <person name="Cerqueira G.C."/>
            <person name="Chen F."/>
            <person name="Chen W."/>
            <person name="Choi C."/>
            <person name="Clum A."/>
            <person name="Dos Santos R.A."/>
            <person name="Damasio A.R."/>
            <person name="Diallinas G."/>
            <person name="Emri T."/>
            <person name="Fekete E."/>
            <person name="Flipphi M."/>
            <person name="Freyberg S."/>
            <person name="Gallo A."/>
            <person name="Gournas C."/>
            <person name="Habgood R."/>
            <person name="Hainaut M."/>
            <person name="Harispe M.L."/>
            <person name="Henrissat B."/>
            <person name="Hilden K.S."/>
            <person name="Hope R."/>
            <person name="Hossain A."/>
            <person name="Karabika E."/>
            <person name="Karaffa L."/>
            <person name="Karanyi Z."/>
            <person name="Krasevec N."/>
            <person name="Kuo A."/>
            <person name="Kusch H."/>
            <person name="LaButti K."/>
            <person name="Lagendijk E.L."/>
            <person name="Lapidus A."/>
            <person name="Levasseur A."/>
            <person name="Lindquist E."/>
            <person name="Lipzen A."/>
            <person name="Logrieco A.F."/>
            <person name="MacCabe A."/>
            <person name="Maekelae M.R."/>
            <person name="Malavazi I."/>
            <person name="Melin P."/>
            <person name="Meyer V."/>
            <person name="Mielnichuk N."/>
            <person name="Miskei M."/>
            <person name="Molnar A.P."/>
            <person name="Mule G."/>
            <person name="Ngan C.Y."/>
            <person name="Orejas M."/>
            <person name="Orosz E."/>
            <person name="Ouedraogo J.P."/>
            <person name="Overkamp K.M."/>
            <person name="Park H.-S."/>
            <person name="Perrone G."/>
            <person name="Piumi F."/>
            <person name="Punt P.J."/>
            <person name="Ram A.F."/>
            <person name="Ramon A."/>
            <person name="Rauscher S."/>
            <person name="Record E."/>
            <person name="Riano-Pachon D.M."/>
            <person name="Robert V."/>
            <person name="Roehrig J."/>
            <person name="Ruller R."/>
            <person name="Salamov A."/>
            <person name="Salih N.S."/>
            <person name="Samson R.A."/>
            <person name="Sandor E."/>
            <person name="Sanguinetti M."/>
            <person name="Schuetze T."/>
            <person name="Sepcic K."/>
            <person name="Shelest E."/>
            <person name="Sherlock G."/>
            <person name="Sophianopoulou V."/>
            <person name="Squina F.M."/>
            <person name="Sun H."/>
            <person name="Susca A."/>
            <person name="Todd R.B."/>
            <person name="Tsang A."/>
            <person name="Unkles S.E."/>
            <person name="van de Wiele N."/>
            <person name="van Rossen-Uffink D."/>
            <person name="Oliveira J.V."/>
            <person name="Vesth T.C."/>
            <person name="Visser J."/>
            <person name="Yu J.-H."/>
            <person name="Zhou M."/>
            <person name="Andersen M.R."/>
            <person name="Archer D.B."/>
            <person name="Baker S.E."/>
            <person name="Benoit I."/>
            <person name="Brakhage A.A."/>
            <person name="Braus G.H."/>
            <person name="Fischer R."/>
            <person name="Frisvad J.C."/>
            <person name="Goldman G.H."/>
            <person name="Houbraken J."/>
            <person name="Oakley B."/>
            <person name="Pocsi I."/>
            <person name="Scazzocchio C."/>
            <person name="Seiboth B."/>
            <person name="vanKuyk P.A."/>
            <person name="Wortman J."/>
            <person name="Dyer P.S."/>
            <person name="Grigoriev I.V."/>
        </authorList>
    </citation>
    <scope>NUCLEOTIDE SEQUENCE [LARGE SCALE GENOMIC DNA]</scope>
    <source>
        <strain evidence="2">DTO 134E9</strain>
    </source>
</reference>
<dbReference type="VEuPathDB" id="FungiDB:ASPWEDRAFT_356878"/>
<evidence type="ECO:0000313" key="2">
    <source>
        <dbReference type="Proteomes" id="UP000184383"/>
    </source>
</evidence>
<gene>
    <name evidence="1" type="ORF">ASPWEDRAFT_356878</name>
</gene>
<name>A0A1L9RW10_ASPWE</name>
<dbReference type="AlphaFoldDB" id="A0A1L9RW10"/>
<dbReference type="RefSeq" id="XP_040692806.1">
    <property type="nucleotide sequence ID" value="XM_040834283.1"/>
</dbReference>
<protein>
    <submittedName>
        <fullName evidence="1">Uncharacterized protein</fullName>
    </submittedName>
</protein>
<dbReference type="Proteomes" id="UP000184383">
    <property type="component" value="Unassembled WGS sequence"/>
</dbReference>
<proteinExistence type="predicted"/>
<evidence type="ECO:0000313" key="1">
    <source>
        <dbReference type="EMBL" id="OJJ39130.1"/>
    </source>
</evidence>
<accession>A0A1L9RW10</accession>